<dbReference type="PANTHER" id="PTHR47272">
    <property type="entry name" value="DDE_TNP_1_7 DOMAIN-CONTAINING PROTEIN"/>
    <property type="match status" value="1"/>
</dbReference>
<keyword evidence="3" id="KW-1185">Reference proteome</keyword>
<organism evidence="3 4">
    <name type="scientific">Bactrocera dorsalis</name>
    <name type="common">Oriental fruit fly</name>
    <name type="synonym">Dacus dorsalis</name>
    <dbReference type="NCBI Taxonomy" id="27457"/>
    <lineage>
        <taxon>Eukaryota</taxon>
        <taxon>Metazoa</taxon>
        <taxon>Ecdysozoa</taxon>
        <taxon>Arthropoda</taxon>
        <taxon>Hexapoda</taxon>
        <taxon>Insecta</taxon>
        <taxon>Pterygota</taxon>
        <taxon>Neoptera</taxon>
        <taxon>Endopterygota</taxon>
        <taxon>Diptera</taxon>
        <taxon>Brachycera</taxon>
        <taxon>Muscomorpha</taxon>
        <taxon>Tephritoidea</taxon>
        <taxon>Tephritidae</taxon>
        <taxon>Bactrocera</taxon>
        <taxon>Bactrocera</taxon>
    </lineage>
</organism>
<evidence type="ECO:0000313" key="4">
    <source>
        <dbReference type="RefSeq" id="XP_049308648.1"/>
    </source>
</evidence>
<accession>A0ABM3JHF0</accession>
<dbReference type="Pfam" id="PF13843">
    <property type="entry name" value="DDE_Tnp_1_7"/>
    <property type="match status" value="1"/>
</dbReference>
<evidence type="ECO:0000256" key="1">
    <source>
        <dbReference type="SAM" id="MobiDB-lite"/>
    </source>
</evidence>
<dbReference type="InterPro" id="IPR029526">
    <property type="entry name" value="PGBD"/>
</dbReference>
<dbReference type="PANTHER" id="PTHR47272:SF1">
    <property type="entry name" value="PIGGYBAC TRANSPOSABLE ELEMENT-DERIVED PROTEIN 3-LIKE"/>
    <property type="match status" value="1"/>
</dbReference>
<name>A0ABM3JHF0_BACDO</name>
<evidence type="ECO:0000259" key="2">
    <source>
        <dbReference type="Pfam" id="PF13843"/>
    </source>
</evidence>
<proteinExistence type="predicted"/>
<gene>
    <name evidence="4" type="primary">LOC125777605</name>
</gene>
<dbReference type="GeneID" id="125777605"/>
<evidence type="ECO:0000313" key="3">
    <source>
        <dbReference type="Proteomes" id="UP001652620"/>
    </source>
</evidence>
<reference evidence="4" key="1">
    <citation type="submission" date="2025-08" db="UniProtKB">
        <authorList>
            <consortium name="RefSeq"/>
        </authorList>
    </citation>
    <scope>IDENTIFICATION</scope>
    <source>
        <tissue evidence="4">Adult</tissue>
    </source>
</reference>
<dbReference type="Proteomes" id="UP001652620">
    <property type="component" value="Chromosome 3"/>
</dbReference>
<feature type="domain" description="PiggyBac transposable element-derived protein" evidence="2">
    <location>
        <begin position="109"/>
        <end position="264"/>
    </location>
</feature>
<feature type="region of interest" description="Disordered" evidence="1">
    <location>
        <begin position="1"/>
        <end position="34"/>
    </location>
</feature>
<dbReference type="RefSeq" id="XP_049308648.1">
    <property type="nucleotide sequence ID" value="XM_049452691.1"/>
</dbReference>
<feature type="region of interest" description="Disordered" evidence="1">
    <location>
        <begin position="53"/>
        <end position="74"/>
    </location>
</feature>
<feature type="compositionally biased region" description="Acidic residues" evidence="1">
    <location>
        <begin position="1"/>
        <end position="33"/>
    </location>
</feature>
<protein>
    <submittedName>
        <fullName evidence="4">PiggyBac transposable element-derived protein 4-like</fullName>
    </submittedName>
</protein>
<sequence length="264" mass="30798">MNYESSEDGFETDDNSVTDPDFDPEGDISSDFELDCKQNDVLLENEREDIDVRLEESAMPTNATQKGSSHRPKPKMNVVWKKKNIELNEHQIRFTGKEELPADILDLETPIQFFLKIFPLELIKDIAQQTNLYIREKDPNNSFHVSEIDVQQFIGITYMMSLVHLPRVTKHWNNEIGTPFIKETLAANKFEKLRQCIHFNDNSKMLSRDHPQADRVFNIRPILAKLDETCKKIPLQSQLCVDEQICSTKVRHNLKRYNPKKPKK</sequence>